<sequence>MAQINQPSSIVDQVVALRREVDELRKRVGIGNATISGGTFTVQDNGVIRMVDPDGHLILYFGPGGDGKQIIRIRRDGGADVMYTYTTDSGRQFWALTDGASDIVASDDAASGTGLARPWIPVSFEKVRFGDWPKITNASFETVWEANFQKTHPFIQLFTVEGCESATNGEGQIVITDAAGQSRVADSWSMGPGLGRNRRGPYALPGPPYAGEVRVAVNYRRTSGTGNVVGVAMDATQRQT</sequence>
<accession>A0A6I8LIR3</accession>
<protein>
    <submittedName>
        <fullName evidence="1">Uncharacterized protein</fullName>
    </submittedName>
</protein>
<organism evidence="1 2">
    <name type="scientific">Amycolatopsis camponoti</name>
    <dbReference type="NCBI Taxonomy" id="2606593"/>
    <lineage>
        <taxon>Bacteria</taxon>
        <taxon>Bacillati</taxon>
        <taxon>Actinomycetota</taxon>
        <taxon>Actinomycetes</taxon>
        <taxon>Pseudonocardiales</taxon>
        <taxon>Pseudonocardiaceae</taxon>
        <taxon>Amycolatopsis</taxon>
    </lineage>
</organism>
<gene>
    <name evidence="1" type="ORF">AA23TX_00556</name>
</gene>
<evidence type="ECO:0000313" key="1">
    <source>
        <dbReference type="EMBL" id="VVJ15535.1"/>
    </source>
</evidence>
<reference evidence="1 2" key="1">
    <citation type="submission" date="2019-09" db="EMBL/GenBank/DDBJ databases">
        <authorList>
            <person name="Leyn A S."/>
        </authorList>
    </citation>
    <scope>NUCLEOTIDE SEQUENCE [LARGE SCALE GENOMIC DNA]</scope>
    <source>
        <strain evidence="1">AA231_1</strain>
    </source>
</reference>
<dbReference type="AlphaFoldDB" id="A0A6I8LIR3"/>
<dbReference type="Proteomes" id="UP000399805">
    <property type="component" value="Unassembled WGS sequence"/>
</dbReference>
<proteinExistence type="predicted"/>
<dbReference type="EMBL" id="CABVGP010000001">
    <property type="protein sequence ID" value="VVJ15535.1"/>
    <property type="molecule type" value="Genomic_DNA"/>
</dbReference>
<evidence type="ECO:0000313" key="2">
    <source>
        <dbReference type="Proteomes" id="UP000399805"/>
    </source>
</evidence>
<keyword evidence="2" id="KW-1185">Reference proteome</keyword>
<name>A0A6I8LIR3_9PSEU</name>
<dbReference type="RefSeq" id="WP_155541017.1">
    <property type="nucleotide sequence ID" value="NZ_CABVGP010000001.1"/>
</dbReference>